<dbReference type="CDD" id="cd03794">
    <property type="entry name" value="GT4_WbuB-like"/>
    <property type="match status" value="1"/>
</dbReference>
<organism evidence="2 3">
    <name type="scientific">Vreelandella janggokensis</name>
    <dbReference type="NCBI Taxonomy" id="370767"/>
    <lineage>
        <taxon>Bacteria</taxon>
        <taxon>Pseudomonadati</taxon>
        <taxon>Pseudomonadota</taxon>
        <taxon>Gammaproteobacteria</taxon>
        <taxon>Oceanospirillales</taxon>
        <taxon>Halomonadaceae</taxon>
        <taxon>Vreelandella</taxon>
    </lineage>
</organism>
<dbReference type="EMBL" id="JAKNQU010000001">
    <property type="protein sequence ID" value="MCZ0925751.1"/>
    <property type="molecule type" value="Genomic_DNA"/>
</dbReference>
<gene>
    <name evidence="2" type="ORF">L0635_01480</name>
</gene>
<proteinExistence type="predicted"/>
<evidence type="ECO:0000313" key="2">
    <source>
        <dbReference type="EMBL" id="MCZ0925751.1"/>
    </source>
</evidence>
<sequence length="297" mass="32518">MVATSSRLVTTLLGRWLAKRCGATLYLDIRDNFVENLPYVLPYKAGWALAPVFALAERWALSGAQHINLVSGGFATYFEKHYPSARFSYHTNGIDLPFVQAVEHGAFQQHSVPDTSAKPPLEVLYAGNLGVGQGIEHIVPPLAQRLGSRVRFRIIGDGGGAAALREHVAVLGLDNVVVEPPVSRDTLIKAYQDADVLFLHLNTLPSLYSVLPSKLFEYAATGKPIWAGLPGYSARFVNEEINNAAVFMPGSVDGAIKAFEQLTLGVSHRLSFVAQWRRDKIMNAMVSEMMMLVSHDS</sequence>
<name>A0ABT4IPZ7_9GAMM</name>
<dbReference type="Pfam" id="PF00534">
    <property type="entry name" value="Glycos_transf_1"/>
    <property type="match status" value="1"/>
</dbReference>
<protein>
    <submittedName>
        <fullName evidence="2">Glycosyltransferase family 4 protein</fullName>
    </submittedName>
</protein>
<dbReference type="SUPFAM" id="SSF53756">
    <property type="entry name" value="UDP-Glycosyltransferase/glycogen phosphorylase"/>
    <property type="match status" value="1"/>
</dbReference>
<comment type="caution">
    <text evidence="2">The sequence shown here is derived from an EMBL/GenBank/DDBJ whole genome shotgun (WGS) entry which is preliminary data.</text>
</comment>
<evidence type="ECO:0000259" key="1">
    <source>
        <dbReference type="Pfam" id="PF00534"/>
    </source>
</evidence>
<dbReference type="PANTHER" id="PTHR12526">
    <property type="entry name" value="GLYCOSYLTRANSFERASE"/>
    <property type="match status" value="1"/>
</dbReference>
<reference evidence="2 3" key="1">
    <citation type="submission" date="2022-02" db="EMBL/GenBank/DDBJ databases">
        <title>Study of halophilic communities from a Mexican lake.</title>
        <authorList>
            <person name="Hernandez-Soto L.M."/>
            <person name="Martinez-Abarca F."/>
            <person name="Ramirez-Saad H.C."/>
            <person name="Aguirre-Garrido J.F."/>
        </authorList>
    </citation>
    <scope>NUCLEOTIDE SEQUENCE [LARGE SCALE GENOMIC DNA]</scope>
    <source>
        <strain evidence="2 3">Hjan13</strain>
    </source>
</reference>
<dbReference type="Gene3D" id="3.40.50.2000">
    <property type="entry name" value="Glycogen Phosphorylase B"/>
    <property type="match status" value="1"/>
</dbReference>
<dbReference type="Proteomes" id="UP001321125">
    <property type="component" value="Unassembled WGS sequence"/>
</dbReference>
<keyword evidence="3" id="KW-1185">Reference proteome</keyword>
<dbReference type="InterPro" id="IPR001296">
    <property type="entry name" value="Glyco_trans_1"/>
</dbReference>
<feature type="domain" description="Glycosyl transferase family 1" evidence="1">
    <location>
        <begin position="118"/>
        <end position="263"/>
    </location>
</feature>
<dbReference type="PANTHER" id="PTHR12526:SF622">
    <property type="entry name" value="GLYCOSYLTRANSFERASE (GROUP I)"/>
    <property type="match status" value="1"/>
</dbReference>
<evidence type="ECO:0000313" key="3">
    <source>
        <dbReference type="Proteomes" id="UP001321125"/>
    </source>
</evidence>
<accession>A0ABT4IPZ7</accession>